<feature type="domain" description="Band 7" evidence="3">
    <location>
        <begin position="458"/>
        <end position="673"/>
    </location>
</feature>
<dbReference type="SUPFAM" id="SSF117892">
    <property type="entry name" value="Band 7/SPFH domain"/>
    <property type="match status" value="1"/>
</dbReference>
<keyword evidence="1" id="KW-0175">Coiled coil</keyword>
<dbReference type="Pfam" id="PF01145">
    <property type="entry name" value="Band_7"/>
    <property type="match status" value="1"/>
</dbReference>
<evidence type="ECO:0000313" key="4">
    <source>
        <dbReference type="EMBL" id="UXE58672.1"/>
    </source>
</evidence>
<dbReference type="AlphaFoldDB" id="A0A977KS67"/>
<evidence type="ECO:0000256" key="1">
    <source>
        <dbReference type="SAM" id="Coils"/>
    </source>
</evidence>
<name>A0A977KS67_9CYAN</name>
<sequence length="851" mass="94884">MVYIHIKEDEVGIVYKRFGRPLPAGRRVALNGESGLQAEVLTPGRHFNLPNVEIRVTKAILVASDEVGLVDAKDGASLPPGENFGKVVECKDFQDAKAFIHNDGQKGKQRAILTNGTYYINTELFSVEMVNVVRIREDEVGLVEARDGKPLPPGQAFAKFVECNNFQNAQAFFDNGGQSGKQLTILTANTYQINTNIFKVKRVKCIRIAEDQVGLVRATFGKPLPTTRTFGKVVECNNFQDAQAFISGGGESGKQLTFLTPGTYQLNTDLFEVKIDSVTKVPHGEIGLVVANGGETRPEDKNLGKVVECQNFESAEAFIKNGGESGKQLAVLPARTYQINTDLFTVITSANATQHNVNPEELKVYTVGKDKIGIVTTLEGKTLPEGEIAGPIIQGHDNFQKPQKFIEAGGYKGLQQEFLQEGSWTLNPWFVRVEQVPLVEILAEQVGVIISYVGKSDESKNDDRLSEDGEKGIQRKPLLPGKYSINKRIKNVHVVPTNEIILEWSKSEGKAEDNYDKILEPLQLRSKDGFVFQLELTQTICIAVEDAPQMILKVGAQVIDPLILEYSNALDGNDKKLVKSPAIKNLVGRVLAPLVNSYFQNAAQYFEALDFFSKRNAIQKHAADFIKKALNDYGVQSIQTLITDIDLPDELEELLRERQILQQQAENYKQQELTEQVRKSLIKQQEENKAQTKLVEAQSNLEVADLNNKAKLKESQVDVQIQQEKNNLEAERMRAESEIKTNEDKKMNENRLQELHDKVEKYGPERAARLESEEKWAKAFAETKMKFPEIVIQGGNSGGGNSSGGGMAESSAMWMMVIENMRDLQKSKRQNDQINTLQGNEVEVQPRSEDD</sequence>
<proteinExistence type="predicted"/>
<evidence type="ECO:0000256" key="2">
    <source>
        <dbReference type="SAM" id="MobiDB-lite"/>
    </source>
</evidence>
<protein>
    <recommendedName>
        <fullName evidence="3">Band 7 domain-containing protein</fullName>
    </recommendedName>
</protein>
<organism evidence="4">
    <name type="scientific">Woronichinia naegeliana WA131</name>
    <dbReference type="NCBI Taxonomy" id="2824559"/>
    <lineage>
        <taxon>Bacteria</taxon>
        <taxon>Bacillati</taxon>
        <taxon>Cyanobacteriota</taxon>
        <taxon>Cyanophyceae</taxon>
        <taxon>Synechococcales</taxon>
        <taxon>Coelosphaeriaceae</taxon>
        <taxon>Woronichinia</taxon>
    </lineage>
</organism>
<evidence type="ECO:0000259" key="3">
    <source>
        <dbReference type="Pfam" id="PF01145"/>
    </source>
</evidence>
<gene>
    <name evidence="4" type="ORF">KA717_21845</name>
</gene>
<reference evidence="4" key="1">
    <citation type="submission" date="2021-04" db="EMBL/GenBank/DDBJ databases">
        <title>Genome sequence of Woronichinia naegeliana from Washington state freshwater lake bloom.</title>
        <authorList>
            <person name="Dreher T.W."/>
        </authorList>
    </citation>
    <scope>NUCLEOTIDE SEQUENCE</scope>
    <source>
        <strain evidence="4">WA131</strain>
    </source>
</reference>
<dbReference type="InterPro" id="IPR001107">
    <property type="entry name" value="Band_7"/>
</dbReference>
<accession>A0A977KS67</accession>
<dbReference type="EMBL" id="CP073041">
    <property type="protein sequence ID" value="UXE58672.1"/>
    <property type="molecule type" value="Genomic_DNA"/>
</dbReference>
<dbReference type="KEGG" id="wna:KA717_21845"/>
<feature type="region of interest" description="Disordered" evidence="2">
    <location>
        <begin position="824"/>
        <end position="851"/>
    </location>
</feature>
<dbReference type="InterPro" id="IPR036013">
    <property type="entry name" value="Band_7/SPFH_dom_sf"/>
</dbReference>
<feature type="coiled-coil region" evidence="1">
    <location>
        <begin position="718"/>
        <end position="745"/>
    </location>
</feature>
<dbReference type="Proteomes" id="UP001065613">
    <property type="component" value="Chromosome"/>
</dbReference>